<protein>
    <submittedName>
        <fullName evidence="1">Uncharacterized protein</fullName>
    </submittedName>
</protein>
<comment type="caution">
    <text evidence="1">The sequence shown here is derived from an EMBL/GenBank/DDBJ whole genome shotgun (WGS) entry which is preliminary data.</text>
</comment>
<gene>
    <name evidence="1" type="ORF">D1B31_18370</name>
</gene>
<sequence length="80" mass="9545">MPSKASKKKNKARQHEYETEVVCREEPLKRDYRGRPRKDEEAPTATIYRVRLVSFLENLEEIEHQLKLASTFILITNWLD</sequence>
<organism evidence="1 2">
    <name type="scientific">Neobacillus notoginsengisoli</name>
    <dbReference type="NCBI Taxonomy" id="1578198"/>
    <lineage>
        <taxon>Bacteria</taxon>
        <taxon>Bacillati</taxon>
        <taxon>Bacillota</taxon>
        <taxon>Bacilli</taxon>
        <taxon>Bacillales</taxon>
        <taxon>Bacillaceae</taxon>
        <taxon>Neobacillus</taxon>
    </lineage>
</organism>
<evidence type="ECO:0000313" key="1">
    <source>
        <dbReference type="EMBL" id="RHW36049.1"/>
    </source>
</evidence>
<dbReference type="AlphaFoldDB" id="A0A417YQ96"/>
<dbReference type="EMBL" id="QWEG01000012">
    <property type="protein sequence ID" value="RHW36049.1"/>
    <property type="molecule type" value="Genomic_DNA"/>
</dbReference>
<evidence type="ECO:0000313" key="2">
    <source>
        <dbReference type="Proteomes" id="UP000284416"/>
    </source>
</evidence>
<dbReference type="Proteomes" id="UP000284416">
    <property type="component" value="Unassembled WGS sequence"/>
</dbReference>
<keyword evidence="2" id="KW-1185">Reference proteome</keyword>
<accession>A0A417YQ96</accession>
<reference evidence="1 2" key="1">
    <citation type="journal article" date="2017" name="Int. J. Syst. Evol. Microbiol.">
        <title>Bacillus notoginsengisoli sp. nov., a novel bacterium isolated from the rhizosphere of Panax notoginseng.</title>
        <authorList>
            <person name="Zhang M.Y."/>
            <person name="Cheng J."/>
            <person name="Cai Y."/>
            <person name="Zhang T.Y."/>
            <person name="Wu Y.Y."/>
            <person name="Manikprabhu D."/>
            <person name="Li W.J."/>
            <person name="Zhang Y.X."/>
        </authorList>
    </citation>
    <scope>NUCLEOTIDE SEQUENCE [LARGE SCALE GENOMIC DNA]</scope>
    <source>
        <strain evidence="1 2">JCM 30743</strain>
    </source>
</reference>
<name>A0A417YQ96_9BACI</name>
<proteinExistence type="predicted"/>